<proteinExistence type="predicted"/>
<feature type="domain" description="DUF7790" evidence="2">
    <location>
        <begin position="231"/>
        <end position="331"/>
    </location>
</feature>
<dbReference type="OrthoDB" id="5496525at2"/>
<dbReference type="InterPro" id="IPR056692">
    <property type="entry name" value="DUF7790"/>
</dbReference>
<dbReference type="Pfam" id="PF25046">
    <property type="entry name" value="DUF7790"/>
    <property type="match status" value="2"/>
</dbReference>
<accession>W0RT36</accession>
<organism evidence="3 4">
    <name type="scientific">Gemmatirosa kalamazoonensis</name>
    <dbReference type="NCBI Taxonomy" id="861299"/>
    <lineage>
        <taxon>Bacteria</taxon>
        <taxon>Pseudomonadati</taxon>
        <taxon>Gemmatimonadota</taxon>
        <taxon>Gemmatimonadia</taxon>
        <taxon>Gemmatimonadales</taxon>
        <taxon>Gemmatimonadaceae</taxon>
        <taxon>Gemmatirosa</taxon>
    </lineage>
</organism>
<sequence>MRSRSSLLLALLALAACRSAPAPVPAAPPTAAAAPASPDFARLVTELSEPGGYFDSDNLVTNETSYLHVVGALKRLGVQGGAYIGVGPDQNFSYVAAIRPSVAFMLDIRRDNMLEHLLFKALFARARNRAEYLALLTGRPVPTDVERWADRPLADLVAHFDTATSTPASEASARELVMDGVRRTGVPLDSSDLATIRRFHGAFIADGMQIRYESRGRPGRGFFPSLHDLLLARDVDGSEAGYLAREADYQFVKDLEARDRVIPVTGNLAGPKAVAAVGAWVRAQGEHVSALYTSNAEDYIMRDGSFPAFERNVAGLPRDAKSVIIRSYFGGFRGQHPFNVPGFRSTQLLQPIDAFAATVAKGGYGDYYLLVTDGAIDPRPPVNR</sequence>
<evidence type="ECO:0000313" key="4">
    <source>
        <dbReference type="Proteomes" id="UP000019151"/>
    </source>
</evidence>
<protein>
    <recommendedName>
        <fullName evidence="2">DUF7790 domain-containing protein</fullName>
    </recommendedName>
</protein>
<keyword evidence="1" id="KW-0732">Signal</keyword>
<feature type="signal peptide" evidence="1">
    <location>
        <begin position="1"/>
        <end position="26"/>
    </location>
</feature>
<evidence type="ECO:0000259" key="2">
    <source>
        <dbReference type="Pfam" id="PF25046"/>
    </source>
</evidence>
<dbReference type="InParanoid" id="W0RT36"/>
<dbReference type="Proteomes" id="UP000019151">
    <property type="component" value="Plasmid 1"/>
</dbReference>
<geneLocation type="plasmid" evidence="3 4">
    <name>1</name>
</geneLocation>
<reference evidence="3 4" key="1">
    <citation type="journal article" date="2014" name="Genome Announc.">
        <title>Genome Sequence and Methylome of Soil Bacterium Gemmatirosa kalamazoonensis KBS708T, a Member of the Rarely Cultivated Gemmatimonadetes Phylum.</title>
        <authorList>
            <person name="Debruyn J.M."/>
            <person name="Radosevich M."/>
            <person name="Wommack K.E."/>
            <person name="Polson S.W."/>
            <person name="Hauser L.J."/>
            <person name="Fawaz M.N."/>
            <person name="Korlach J."/>
            <person name="Tsai Y.C."/>
        </authorList>
    </citation>
    <scope>NUCLEOTIDE SEQUENCE [LARGE SCALE GENOMIC DNA]</scope>
    <source>
        <strain evidence="3 4">KBS708</strain>
        <plasmid evidence="4">Plasmid 1</plasmid>
    </source>
</reference>
<name>W0RT36_9BACT</name>
<dbReference type="KEGG" id="gba:J421_5183"/>
<dbReference type="HOGENOM" id="CLU_731064_0_0_0"/>
<keyword evidence="4" id="KW-1185">Reference proteome</keyword>
<dbReference type="EMBL" id="CP007129">
    <property type="protein sequence ID" value="AHG92718.1"/>
    <property type="molecule type" value="Genomic_DNA"/>
</dbReference>
<dbReference type="CDD" id="cd21179">
    <property type="entry name" value="LIC_1098-like"/>
    <property type="match status" value="1"/>
</dbReference>
<dbReference type="RefSeq" id="WP_025414047.1">
    <property type="nucleotide sequence ID" value="NZ_CP007129.1"/>
</dbReference>
<evidence type="ECO:0000256" key="1">
    <source>
        <dbReference type="SAM" id="SignalP"/>
    </source>
</evidence>
<evidence type="ECO:0000313" key="3">
    <source>
        <dbReference type="EMBL" id="AHG92718.1"/>
    </source>
</evidence>
<dbReference type="AlphaFoldDB" id="W0RT36"/>
<gene>
    <name evidence="3" type="ORF">J421_5183</name>
</gene>
<keyword evidence="3" id="KW-0614">Plasmid</keyword>
<dbReference type="PROSITE" id="PS51257">
    <property type="entry name" value="PROKAR_LIPOPROTEIN"/>
    <property type="match status" value="1"/>
</dbReference>
<feature type="chain" id="PRO_5004794627" description="DUF7790 domain-containing protein" evidence="1">
    <location>
        <begin position="27"/>
        <end position="384"/>
    </location>
</feature>
<feature type="domain" description="DUF7790" evidence="2">
    <location>
        <begin position="60"/>
        <end position="137"/>
    </location>
</feature>